<dbReference type="WBParaSite" id="SRAE_X000061900.1">
    <property type="protein sequence ID" value="SRAE_X000061900.1"/>
    <property type="gene ID" value="WBGene00266178"/>
</dbReference>
<evidence type="ECO:0000313" key="3">
    <source>
        <dbReference type="WBParaSite" id="SRAE_X000061900.1"/>
    </source>
</evidence>
<dbReference type="Proteomes" id="UP000035682">
    <property type="component" value="Unplaced"/>
</dbReference>
<reference evidence="3" key="2">
    <citation type="submission" date="2020-12" db="UniProtKB">
        <authorList>
            <consortium name="WormBaseParasite"/>
        </authorList>
    </citation>
    <scope>IDENTIFICATION</scope>
</reference>
<dbReference type="AlphaFoldDB" id="A0A090LSW4"/>
<name>A0A090LSW4_STRRB</name>
<evidence type="ECO:0000313" key="4">
    <source>
        <dbReference type="WormBase" id="SRAE_X000061900"/>
    </source>
</evidence>
<dbReference type="Gene3D" id="2.60.40.10">
    <property type="entry name" value="Immunoglobulins"/>
    <property type="match status" value="1"/>
</dbReference>
<protein>
    <submittedName>
        <fullName evidence="1 3">Poly-glutamine tract binding protein 1</fullName>
    </submittedName>
</protein>
<sequence>MFSQFRMVGSPMKGVYDLEITNVTGWDYGFYECQVTSSKNNNNFEKTKPAYLEVLKLPEDYGIFDKQSHGKKHKNGDFIFAKKSVPIEEICYVLKTHLTPKIYLAIIKSGTLDNILSWIGNDILDVIYDKYF</sequence>
<gene>
    <name evidence="1 3 4" type="ORF">SRAE_X000061900</name>
</gene>
<proteinExistence type="predicted"/>
<reference evidence="1 2" key="1">
    <citation type="submission" date="2014-09" db="EMBL/GenBank/DDBJ databases">
        <authorList>
            <person name="Martin A.A."/>
        </authorList>
    </citation>
    <scope>NUCLEOTIDE SEQUENCE</scope>
    <source>
        <strain evidence="2">ED321</strain>
        <strain evidence="1">ED321 Heterogonic</strain>
    </source>
</reference>
<evidence type="ECO:0000313" key="2">
    <source>
        <dbReference type="Proteomes" id="UP000035682"/>
    </source>
</evidence>
<dbReference type="CTD" id="36383672"/>
<dbReference type="EMBL" id="LN609530">
    <property type="protein sequence ID" value="CEF71292.1"/>
    <property type="molecule type" value="Genomic_DNA"/>
</dbReference>
<dbReference type="STRING" id="34506.A0A090LSW4"/>
<dbReference type="SUPFAM" id="SSF48726">
    <property type="entry name" value="Immunoglobulin"/>
    <property type="match status" value="1"/>
</dbReference>
<dbReference type="WormBase" id="SRAE_X000061900">
    <property type="protein sequence ID" value="SRP08626"/>
    <property type="gene ID" value="WBGene00266178"/>
</dbReference>
<dbReference type="GeneID" id="36383672"/>
<dbReference type="OrthoDB" id="6413693at2759"/>
<evidence type="ECO:0000313" key="1">
    <source>
        <dbReference type="EMBL" id="CEF71292.1"/>
    </source>
</evidence>
<keyword evidence="2" id="KW-1185">Reference proteome</keyword>
<accession>A0A090LSW4</accession>
<dbReference type="InterPro" id="IPR036179">
    <property type="entry name" value="Ig-like_dom_sf"/>
</dbReference>
<organism evidence="1">
    <name type="scientific">Strongyloides ratti</name>
    <name type="common">Parasitic roundworm</name>
    <dbReference type="NCBI Taxonomy" id="34506"/>
    <lineage>
        <taxon>Eukaryota</taxon>
        <taxon>Metazoa</taxon>
        <taxon>Ecdysozoa</taxon>
        <taxon>Nematoda</taxon>
        <taxon>Chromadorea</taxon>
        <taxon>Rhabditida</taxon>
        <taxon>Tylenchina</taxon>
        <taxon>Panagrolaimomorpha</taxon>
        <taxon>Strongyloidoidea</taxon>
        <taxon>Strongyloididae</taxon>
        <taxon>Strongyloides</taxon>
    </lineage>
</organism>
<dbReference type="InterPro" id="IPR013783">
    <property type="entry name" value="Ig-like_fold"/>
</dbReference>
<dbReference type="RefSeq" id="XP_024510488.1">
    <property type="nucleotide sequence ID" value="XM_024644984.1"/>
</dbReference>